<sequence>MSITRMYRVLVAVAFAVVGVCAVPGVAQEADHWENLIIPQHRVVLPPIRESSVRIESVDVAVSIAEQVATTTVAIVLRNPSGRQQESQLLMPVPDGAVVRQFRLEGLPNEGIARVLTREEARRIYESIVRRTRDPGLIEFVGLNLIKSSVFPVPANGTQKMELVYEQVLTADGSRVEYVLPRSESLERSGVKWSMRATISSSRVIGTVYSPSHDLATERLADGSVRVTVPASSANDPGAFRLSYVMAAADGFSASLIAYPDPRVGTSGNGGYFMLLLGVPTEVGRPVMKREITIVLDRSGSMRGLKLEQAKNAALQILGALDEGEYFNIVDYSDTIESFSSVAVEKTDESLKQAERYINGLAAVGGTNIHDALVLALSAAPAEGTLPLVLFLTDGLATVGVQGERDIREAARKANTHSRRIFSFGVGFDVNSPLLSALATNSRGVPTFVMPDEDIEVKVGQVFKRLRGPVLAMPKLEFLPAKNGIRPMTAPPIAREIMPGSLNDIFEGEQVVVLGQYLDTDDKFGFHVGEGKETMLVHLTGTRADGREAAFNATFDLTKASVKHSYVPRIWAMRKIGTLIDEIRQSGADGGEPSKELVDEVIRLSTEFGILTEYTAFLAAEENEFLGQFVDRPAMDAPASVVEDFARLELRSRISERSGGRGISQEANSRSQREAGKLNAYNSMRFSAPSGGRGAGGVQTMEETRFVSVRQNADQTMYRRGDRWVDAQLLDQVDAEPERVIEFASDEYFELAEQLARDGRQSVLAVTGDIYLLFEGQRVLIRQGEP</sequence>
<dbReference type="Pfam" id="PF00092">
    <property type="entry name" value="VWA"/>
    <property type="match status" value="1"/>
</dbReference>
<evidence type="ECO:0000259" key="2">
    <source>
        <dbReference type="PROSITE" id="PS51468"/>
    </source>
</evidence>
<organism evidence="3">
    <name type="scientific">hydrothermal vent metagenome</name>
    <dbReference type="NCBI Taxonomy" id="652676"/>
    <lineage>
        <taxon>unclassified sequences</taxon>
        <taxon>metagenomes</taxon>
        <taxon>ecological metagenomes</taxon>
    </lineage>
</organism>
<gene>
    <name evidence="3" type="ORF">MNBD_PLANCTO03-2450</name>
</gene>
<dbReference type="EMBL" id="UOGK01000625">
    <property type="protein sequence ID" value="VAX42001.1"/>
    <property type="molecule type" value="Genomic_DNA"/>
</dbReference>
<proteinExistence type="predicted"/>
<dbReference type="Pfam" id="PF08487">
    <property type="entry name" value="VIT"/>
    <property type="match status" value="1"/>
</dbReference>
<feature type="domain" description="VIT" evidence="2">
    <location>
        <begin position="39"/>
        <end position="167"/>
    </location>
</feature>
<dbReference type="InterPro" id="IPR013694">
    <property type="entry name" value="VIT"/>
</dbReference>
<evidence type="ECO:0000259" key="1">
    <source>
        <dbReference type="PROSITE" id="PS50234"/>
    </source>
</evidence>
<evidence type="ECO:0008006" key="4">
    <source>
        <dbReference type="Google" id="ProtNLM"/>
    </source>
</evidence>
<evidence type="ECO:0000313" key="3">
    <source>
        <dbReference type="EMBL" id="VAX42001.1"/>
    </source>
</evidence>
<dbReference type="SMART" id="SM00327">
    <property type="entry name" value="VWA"/>
    <property type="match status" value="1"/>
</dbReference>
<protein>
    <recommendedName>
        <fullName evidence="4">VWA domain-containing protein</fullName>
    </recommendedName>
</protein>
<accession>A0A3B1DSV4</accession>
<dbReference type="PANTHER" id="PTHR45737">
    <property type="entry name" value="VON WILLEBRAND FACTOR A DOMAIN-CONTAINING PROTEIN 5A"/>
    <property type="match status" value="1"/>
</dbReference>
<dbReference type="PROSITE" id="PS50234">
    <property type="entry name" value="VWFA"/>
    <property type="match status" value="1"/>
</dbReference>
<dbReference type="SMART" id="SM00609">
    <property type="entry name" value="VIT"/>
    <property type="match status" value="1"/>
</dbReference>
<dbReference type="InterPro" id="IPR002035">
    <property type="entry name" value="VWF_A"/>
</dbReference>
<reference evidence="3" key="1">
    <citation type="submission" date="2018-06" db="EMBL/GenBank/DDBJ databases">
        <authorList>
            <person name="Zhirakovskaya E."/>
        </authorList>
    </citation>
    <scope>NUCLEOTIDE SEQUENCE</scope>
</reference>
<dbReference type="InterPro" id="IPR036465">
    <property type="entry name" value="vWFA_dom_sf"/>
</dbReference>
<dbReference type="AlphaFoldDB" id="A0A3B1DSV4"/>
<dbReference type="Gene3D" id="3.40.50.410">
    <property type="entry name" value="von Willebrand factor, type A domain"/>
    <property type="match status" value="1"/>
</dbReference>
<dbReference type="SUPFAM" id="SSF53300">
    <property type="entry name" value="vWA-like"/>
    <property type="match status" value="1"/>
</dbReference>
<name>A0A3B1DSV4_9ZZZZ</name>
<dbReference type="PROSITE" id="PS51468">
    <property type="entry name" value="VIT"/>
    <property type="match status" value="1"/>
</dbReference>
<dbReference type="PANTHER" id="PTHR45737:SF6">
    <property type="entry name" value="VON WILLEBRAND FACTOR A DOMAIN-CONTAINING PROTEIN 5A"/>
    <property type="match status" value="1"/>
</dbReference>
<feature type="domain" description="VWFA" evidence="1">
    <location>
        <begin position="291"/>
        <end position="466"/>
    </location>
</feature>